<sequence>MCRGSPRFGYNGGMITWSRFWESDVPRDTHEGLAELFAHAYPRSAAKFTGARSWSNARPERRIVGVLDGRPVAHLGVLRRFLRTGDGGSVLVGDVGLLAVHPDLHRQGIGGQLLHRAAAQLAELEVPFGFLTCGNHVVPVYRSAGWHRLDGQVTRMIDSRGETVVYGEASMVIPVGAGLSDWPHGQSVDRDGWEL</sequence>
<dbReference type="STRING" id="504798.SAMN05421871_10225"/>
<gene>
    <name evidence="2" type="ORF">SAMN05192558_10328</name>
</gene>
<evidence type="ECO:0000313" key="3">
    <source>
        <dbReference type="Proteomes" id="UP000199651"/>
    </source>
</evidence>
<evidence type="ECO:0000313" key="2">
    <source>
        <dbReference type="EMBL" id="SDO41269.1"/>
    </source>
</evidence>
<dbReference type="InterPro" id="IPR000182">
    <property type="entry name" value="GNAT_dom"/>
</dbReference>
<dbReference type="CDD" id="cd04301">
    <property type="entry name" value="NAT_SF"/>
    <property type="match status" value="1"/>
</dbReference>
<dbReference type="SUPFAM" id="SSF55729">
    <property type="entry name" value="Acyl-CoA N-acyltransferases (Nat)"/>
    <property type="match status" value="1"/>
</dbReference>
<dbReference type="GO" id="GO:0016747">
    <property type="term" value="F:acyltransferase activity, transferring groups other than amino-acyl groups"/>
    <property type="evidence" value="ECO:0007669"/>
    <property type="project" value="InterPro"/>
</dbReference>
<keyword evidence="2" id="KW-0012">Acyltransferase</keyword>
<reference evidence="3" key="1">
    <citation type="submission" date="2016-10" db="EMBL/GenBank/DDBJ databases">
        <authorList>
            <person name="Varghese N."/>
            <person name="Submissions S."/>
        </authorList>
    </citation>
    <scope>NUCLEOTIDE SEQUENCE [LARGE SCALE GENOMIC DNA]</scope>
    <source>
        <strain evidence="3">IBRC-M 10655</strain>
    </source>
</reference>
<feature type="domain" description="N-acetyltransferase" evidence="1">
    <location>
        <begin position="18"/>
        <end position="176"/>
    </location>
</feature>
<protein>
    <submittedName>
        <fullName evidence="2">Beta-1,4-N-acetylglucosamine oligosaccharide N-acyltransferase NodA</fullName>
    </submittedName>
</protein>
<dbReference type="InterPro" id="IPR016181">
    <property type="entry name" value="Acyl_CoA_acyltransferase"/>
</dbReference>
<keyword evidence="3" id="KW-1185">Reference proteome</keyword>
<dbReference type="Gene3D" id="3.40.630.30">
    <property type="match status" value="1"/>
</dbReference>
<accession>A0A1H0JCS7</accession>
<keyword evidence="2" id="KW-0808">Transferase</keyword>
<dbReference type="InterPro" id="IPR003484">
    <property type="entry name" value="NodA"/>
</dbReference>
<evidence type="ECO:0000259" key="1">
    <source>
        <dbReference type="PROSITE" id="PS51186"/>
    </source>
</evidence>
<dbReference type="EMBL" id="FNJB01000003">
    <property type="protein sequence ID" value="SDO41269.1"/>
    <property type="molecule type" value="Genomic_DNA"/>
</dbReference>
<dbReference type="Pfam" id="PF02474">
    <property type="entry name" value="NodA"/>
    <property type="match status" value="1"/>
</dbReference>
<dbReference type="GO" id="GO:0005829">
    <property type="term" value="C:cytosol"/>
    <property type="evidence" value="ECO:0007669"/>
    <property type="project" value="InterPro"/>
</dbReference>
<organism evidence="2 3">
    <name type="scientific">Actinokineospora alba</name>
    <dbReference type="NCBI Taxonomy" id="504798"/>
    <lineage>
        <taxon>Bacteria</taxon>
        <taxon>Bacillati</taxon>
        <taxon>Actinomycetota</taxon>
        <taxon>Actinomycetes</taxon>
        <taxon>Pseudonocardiales</taxon>
        <taxon>Pseudonocardiaceae</taxon>
        <taxon>Actinokineospora</taxon>
    </lineage>
</organism>
<name>A0A1H0JCS7_9PSEU</name>
<dbReference type="AlphaFoldDB" id="A0A1H0JCS7"/>
<dbReference type="PROSITE" id="PS51186">
    <property type="entry name" value="GNAT"/>
    <property type="match status" value="1"/>
</dbReference>
<dbReference type="Proteomes" id="UP000199651">
    <property type="component" value="Unassembled WGS sequence"/>
</dbReference>
<proteinExistence type="predicted"/>